<feature type="domain" description="Rhodopsin" evidence="7">
    <location>
        <begin position="51"/>
        <end position="287"/>
    </location>
</feature>
<evidence type="ECO:0000256" key="1">
    <source>
        <dbReference type="ARBA" id="ARBA00004141"/>
    </source>
</evidence>
<proteinExistence type="inferred from homology"/>
<evidence type="ECO:0000256" key="2">
    <source>
        <dbReference type="ARBA" id="ARBA00022692"/>
    </source>
</evidence>
<keyword evidence="3 6" id="KW-1133">Transmembrane helix</keyword>
<dbReference type="GeneID" id="39575907"/>
<feature type="transmembrane region" description="Helical" evidence="6">
    <location>
        <begin position="65"/>
        <end position="87"/>
    </location>
</feature>
<dbReference type="PANTHER" id="PTHR33048:SF47">
    <property type="entry name" value="INTEGRAL MEMBRANE PROTEIN-RELATED"/>
    <property type="match status" value="1"/>
</dbReference>
<dbReference type="Pfam" id="PF20684">
    <property type="entry name" value="Fung_rhodopsin"/>
    <property type="match status" value="1"/>
</dbReference>
<organism evidence="8 9">
    <name type="scientific">Sodiomyces alkalinus (strain CBS 110278 / VKM F-3762 / F11)</name>
    <name type="common">Alkaliphilic filamentous fungus</name>
    <dbReference type="NCBI Taxonomy" id="1314773"/>
    <lineage>
        <taxon>Eukaryota</taxon>
        <taxon>Fungi</taxon>
        <taxon>Dikarya</taxon>
        <taxon>Ascomycota</taxon>
        <taxon>Pezizomycotina</taxon>
        <taxon>Sordariomycetes</taxon>
        <taxon>Hypocreomycetidae</taxon>
        <taxon>Glomerellales</taxon>
        <taxon>Plectosphaerellaceae</taxon>
        <taxon>Sodiomyces</taxon>
    </lineage>
</organism>
<evidence type="ECO:0000256" key="6">
    <source>
        <dbReference type="SAM" id="Phobius"/>
    </source>
</evidence>
<dbReference type="InterPro" id="IPR049326">
    <property type="entry name" value="Rhodopsin_dom_fungi"/>
</dbReference>
<feature type="transmembrane region" description="Helical" evidence="6">
    <location>
        <begin position="141"/>
        <end position="165"/>
    </location>
</feature>
<comment type="subcellular location">
    <subcellularLocation>
        <location evidence="1">Membrane</location>
        <topology evidence="1">Multi-pass membrane protein</topology>
    </subcellularLocation>
</comment>
<dbReference type="Proteomes" id="UP000272025">
    <property type="component" value="Unassembled WGS sequence"/>
</dbReference>
<comment type="similarity">
    <text evidence="5">Belongs to the SAT4 family.</text>
</comment>
<dbReference type="PANTHER" id="PTHR33048">
    <property type="entry name" value="PTH11-LIKE INTEGRAL MEMBRANE PROTEIN (AFU_ORTHOLOGUE AFUA_5G11245)"/>
    <property type="match status" value="1"/>
</dbReference>
<keyword evidence="9" id="KW-1185">Reference proteome</keyword>
<evidence type="ECO:0000259" key="7">
    <source>
        <dbReference type="Pfam" id="PF20684"/>
    </source>
</evidence>
<evidence type="ECO:0000313" key="8">
    <source>
        <dbReference type="EMBL" id="ROT42884.1"/>
    </source>
</evidence>
<evidence type="ECO:0000256" key="4">
    <source>
        <dbReference type="ARBA" id="ARBA00023136"/>
    </source>
</evidence>
<keyword evidence="2 6" id="KW-0812">Transmembrane</keyword>
<gene>
    <name evidence="8" type="ORF">SODALDRAFT_254171</name>
</gene>
<keyword evidence="4 6" id="KW-0472">Membrane</keyword>
<evidence type="ECO:0000256" key="3">
    <source>
        <dbReference type="ARBA" id="ARBA00022989"/>
    </source>
</evidence>
<feature type="transmembrane region" description="Helical" evidence="6">
    <location>
        <begin position="185"/>
        <end position="212"/>
    </location>
</feature>
<dbReference type="OrthoDB" id="5401779at2759"/>
<evidence type="ECO:0000313" key="9">
    <source>
        <dbReference type="Proteomes" id="UP000272025"/>
    </source>
</evidence>
<dbReference type="RefSeq" id="XP_028470690.1">
    <property type="nucleotide sequence ID" value="XM_028607429.1"/>
</dbReference>
<protein>
    <recommendedName>
        <fullName evidence="7">Rhodopsin domain-containing protein</fullName>
    </recommendedName>
</protein>
<sequence>LPPGVDLCAIPAAAPPEGHIPNFANPVDLSVETLAVGAVFTVVATIYFVGRLYTNRNRMKWADYLTIIGFCMSAAYTGIIMALYPYARHQYDMPACWYTTDHIWKLLFAQNMLLGLTQFFVKAAILVVFFQLFAVNKKMRWVIYSGVIFSGLIYLPHPILVAIFNTPRAGERWADLATNGRPQMLTFYAPIHGFGSVILDIFIFLVPLLILGKLHVPTKKRLQLMAVFAVGILGIISSIFSCYWRMDMLVSSNTDYTWRQAQLFIWIMVEHNAALIAGSMPAVAAFVRTNVAGSTFVSSLRSR</sequence>
<dbReference type="InterPro" id="IPR052337">
    <property type="entry name" value="SAT4-like"/>
</dbReference>
<feature type="non-terminal residue" evidence="8">
    <location>
        <position position="303"/>
    </location>
</feature>
<dbReference type="EMBL" id="ML119051">
    <property type="protein sequence ID" value="ROT42884.1"/>
    <property type="molecule type" value="Genomic_DNA"/>
</dbReference>
<feature type="non-terminal residue" evidence="8">
    <location>
        <position position="1"/>
    </location>
</feature>
<accession>A0A3N2Q7Y2</accession>
<feature type="transmembrane region" description="Helical" evidence="6">
    <location>
        <begin position="34"/>
        <end position="53"/>
    </location>
</feature>
<reference evidence="8 9" key="1">
    <citation type="journal article" date="2018" name="Mol. Ecol.">
        <title>The obligate alkalophilic soda-lake fungus Sodiomyces alkalinus has shifted to a protein diet.</title>
        <authorList>
            <person name="Grum-Grzhimaylo A.A."/>
            <person name="Falkoski D.L."/>
            <person name="van den Heuvel J."/>
            <person name="Valero-Jimenez C.A."/>
            <person name="Min B."/>
            <person name="Choi I.G."/>
            <person name="Lipzen A."/>
            <person name="Daum C.G."/>
            <person name="Aanen D.K."/>
            <person name="Tsang A."/>
            <person name="Henrissat B."/>
            <person name="Bilanenko E.N."/>
            <person name="de Vries R.P."/>
            <person name="van Kan J.A.L."/>
            <person name="Grigoriev I.V."/>
            <person name="Debets A.J.M."/>
        </authorList>
    </citation>
    <scope>NUCLEOTIDE SEQUENCE [LARGE SCALE GENOMIC DNA]</scope>
    <source>
        <strain evidence="8 9">F11</strain>
    </source>
</reference>
<evidence type="ECO:0000256" key="5">
    <source>
        <dbReference type="ARBA" id="ARBA00038359"/>
    </source>
</evidence>
<dbReference type="GO" id="GO:0016020">
    <property type="term" value="C:membrane"/>
    <property type="evidence" value="ECO:0007669"/>
    <property type="project" value="UniProtKB-SubCell"/>
</dbReference>
<dbReference type="AlphaFoldDB" id="A0A3N2Q7Y2"/>
<dbReference type="STRING" id="1314773.A0A3N2Q7Y2"/>
<name>A0A3N2Q7Y2_SODAK</name>
<feature type="transmembrane region" description="Helical" evidence="6">
    <location>
        <begin position="224"/>
        <end position="244"/>
    </location>
</feature>
<feature type="transmembrane region" description="Helical" evidence="6">
    <location>
        <begin position="107"/>
        <end position="129"/>
    </location>
</feature>
<feature type="transmembrane region" description="Helical" evidence="6">
    <location>
        <begin position="264"/>
        <end position="287"/>
    </location>
</feature>